<dbReference type="Pfam" id="PF14559">
    <property type="entry name" value="TPR_19"/>
    <property type="match status" value="1"/>
</dbReference>
<evidence type="ECO:0000313" key="4">
    <source>
        <dbReference type="EMBL" id="TFZ06401.1"/>
    </source>
</evidence>
<keyword evidence="3" id="KW-0732">Signal</keyword>
<dbReference type="SUPFAM" id="SSF48452">
    <property type="entry name" value="TPR-like"/>
    <property type="match status" value="3"/>
</dbReference>
<keyword evidence="2" id="KW-0802">TPR repeat</keyword>
<accession>A0A4Z0C530</accession>
<dbReference type="Gene3D" id="1.25.40.10">
    <property type="entry name" value="Tetratricopeptide repeat domain"/>
    <property type="match status" value="2"/>
</dbReference>
<evidence type="ECO:0000256" key="3">
    <source>
        <dbReference type="SAM" id="SignalP"/>
    </source>
</evidence>
<sequence>MNSSSRLAAGALLSLALAQAGLAQTEPPAAASPPPVVSALDAELFYQLLLGELNARGEESAAGYSLVLDAARKTNDPSLYQRAVEIAFQNRAGDAALQAARAWKQAQPQSRDANRYVLQILLALNQVAESSEPLRTELALAEPSERAAALSAIPRLYARVSDKKQAVAVVEQALADMLTNPATSAAAWSSVGRMRLAAGDTPGALEAARRGQAANPQSEAPALLALELMDPRVPQAEPIVRTYLDGKGLPEIRMGYARALIDASRYSEAARQLQLVTTEKPDLAEAWLALGTLQVQENQLAPAETTLKRYVELAQSQRSGQERSRGLAQAYLSLAQIAEKRRDFAGANAWLDRIDSSQDLIATQNRRASILARQGKLDEARKLIRSLPERSPADAKVKVTAEVQLLRDQKQYKAAFDLLSQAAAKDPRDVDLLYDQAMMAEKLNNVGEMERLLRQVIAAKPDYHHAYNALGYSLAERNLRLTEARQLIQKALEFAPGDPYISDSLGWVEFRLGNRSEALRILETAFKARPDAEIAAHLGEVLWTVGERDKAQAIWREGLMLNAENETLQETLKRLRVKP</sequence>
<dbReference type="SMART" id="SM00028">
    <property type="entry name" value="TPR"/>
    <property type="match status" value="6"/>
</dbReference>
<dbReference type="InterPro" id="IPR051685">
    <property type="entry name" value="Ycf3/AcsC/BcsC/TPR_MFPF"/>
</dbReference>
<dbReference type="OrthoDB" id="9766710at2"/>
<name>A0A4Z0C530_9BURK</name>
<evidence type="ECO:0000256" key="2">
    <source>
        <dbReference type="ARBA" id="ARBA00022803"/>
    </source>
</evidence>
<organism evidence="4 5">
    <name type="scientific">Ramlibacter henchirensis</name>
    <dbReference type="NCBI Taxonomy" id="204072"/>
    <lineage>
        <taxon>Bacteria</taxon>
        <taxon>Pseudomonadati</taxon>
        <taxon>Pseudomonadota</taxon>
        <taxon>Betaproteobacteria</taxon>
        <taxon>Burkholderiales</taxon>
        <taxon>Comamonadaceae</taxon>
        <taxon>Ramlibacter</taxon>
    </lineage>
</organism>
<dbReference type="Proteomes" id="UP000298180">
    <property type="component" value="Unassembled WGS sequence"/>
</dbReference>
<keyword evidence="5" id="KW-1185">Reference proteome</keyword>
<keyword evidence="1" id="KW-0677">Repeat</keyword>
<dbReference type="AlphaFoldDB" id="A0A4Z0C530"/>
<gene>
    <name evidence="4" type="ORF">EZ313_07120</name>
</gene>
<dbReference type="RefSeq" id="WP_135262488.1">
    <property type="nucleotide sequence ID" value="NZ_SMLM01000001.1"/>
</dbReference>
<protein>
    <submittedName>
        <fullName evidence="4">Tetratricopeptide repeat protein</fullName>
    </submittedName>
</protein>
<evidence type="ECO:0000256" key="1">
    <source>
        <dbReference type="ARBA" id="ARBA00022737"/>
    </source>
</evidence>
<dbReference type="EMBL" id="SMLM01000001">
    <property type="protein sequence ID" value="TFZ06401.1"/>
    <property type="molecule type" value="Genomic_DNA"/>
</dbReference>
<feature type="chain" id="PRO_5021243722" evidence="3">
    <location>
        <begin position="24"/>
        <end position="579"/>
    </location>
</feature>
<dbReference type="PANTHER" id="PTHR44943">
    <property type="entry name" value="CELLULOSE SYNTHASE OPERON PROTEIN C"/>
    <property type="match status" value="1"/>
</dbReference>
<feature type="signal peptide" evidence="3">
    <location>
        <begin position="1"/>
        <end position="23"/>
    </location>
</feature>
<dbReference type="InterPro" id="IPR019734">
    <property type="entry name" value="TPR_rpt"/>
</dbReference>
<dbReference type="PANTHER" id="PTHR44943:SF8">
    <property type="entry name" value="TPR REPEAT-CONTAINING PROTEIN MJ0263"/>
    <property type="match status" value="1"/>
</dbReference>
<reference evidence="4 5" key="1">
    <citation type="submission" date="2019-03" db="EMBL/GenBank/DDBJ databases">
        <title>Ramlibacter henchirensis DSM 14656, whole genome shotgun sequence.</title>
        <authorList>
            <person name="Zhang X."/>
            <person name="Feng G."/>
            <person name="Zhu H."/>
        </authorList>
    </citation>
    <scope>NUCLEOTIDE SEQUENCE [LARGE SCALE GENOMIC DNA]</scope>
    <source>
        <strain evidence="4 5">DSM 14656</strain>
    </source>
</reference>
<evidence type="ECO:0000313" key="5">
    <source>
        <dbReference type="Proteomes" id="UP000298180"/>
    </source>
</evidence>
<dbReference type="InterPro" id="IPR011990">
    <property type="entry name" value="TPR-like_helical_dom_sf"/>
</dbReference>
<proteinExistence type="predicted"/>
<dbReference type="Pfam" id="PF13432">
    <property type="entry name" value="TPR_16"/>
    <property type="match status" value="2"/>
</dbReference>
<comment type="caution">
    <text evidence="4">The sequence shown here is derived from an EMBL/GenBank/DDBJ whole genome shotgun (WGS) entry which is preliminary data.</text>
</comment>